<reference evidence="4" key="1">
    <citation type="journal article" date="2020" name="Stud. Mycol.">
        <title>101 Dothideomycetes genomes: a test case for predicting lifestyles and emergence of pathogens.</title>
        <authorList>
            <person name="Haridas S."/>
            <person name="Albert R."/>
            <person name="Binder M."/>
            <person name="Bloem J."/>
            <person name="Labutti K."/>
            <person name="Salamov A."/>
            <person name="Andreopoulos B."/>
            <person name="Baker S."/>
            <person name="Barry K."/>
            <person name="Bills G."/>
            <person name="Bluhm B."/>
            <person name="Cannon C."/>
            <person name="Castanera R."/>
            <person name="Culley D."/>
            <person name="Daum C."/>
            <person name="Ezra D."/>
            <person name="Gonzalez J."/>
            <person name="Henrissat B."/>
            <person name="Kuo A."/>
            <person name="Liang C."/>
            <person name="Lipzen A."/>
            <person name="Lutzoni F."/>
            <person name="Magnuson J."/>
            <person name="Mondo S."/>
            <person name="Nolan M."/>
            <person name="Ohm R."/>
            <person name="Pangilinan J."/>
            <person name="Park H.-J."/>
            <person name="Ramirez L."/>
            <person name="Alfaro M."/>
            <person name="Sun H."/>
            <person name="Tritt A."/>
            <person name="Yoshinaga Y."/>
            <person name="Zwiers L.-H."/>
            <person name="Turgeon B."/>
            <person name="Goodwin S."/>
            <person name="Spatafora J."/>
            <person name="Crous P."/>
            <person name="Grigoriev I."/>
        </authorList>
    </citation>
    <scope>NUCLEOTIDE SEQUENCE</scope>
    <source>
        <strain evidence="4">CBS 690.94</strain>
    </source>
</reference>
<dbReference type="GO" id="GO:0016811">
    <property type="term" value="F:hydrolase activity, acting on carbon-nitrogen (but not peptide) bonds, in linear amides"/>
    <property type="evidence" value="ECO:0007669"/>
    <property type="project" value="InterPro"/>
</dbReference>
<name>A0A9P4PR28_9PLEO</name>
<comment type="caution">
    <text evidence="4">The sequence shown here is derived from an EMBL/GenBank/DDBJ whole genome shotgun (WGS) entry which is preliminary data.</text>
</comment>
<dbReference type="PANTHER" id="PTHR23088">
    <property type="entry name" value="NITRILASE-RELATED"/>
    <property type="match status" value="1"/>
</dbReference>
<evidence type="ECO:0000313" key="5">
    <source>
        <dbReference type="Proteomes" id="UP000799764"/>
    </source>
</evidence>
<gene>
    <name evidence="4" type="ORF">P171DRAFT_353969</name>
</gene>
<dbReference type="InterPro" id="IPR036526">
    <property type="entry name" value="C-N_Hydrolase_sf"/>
</dbReference>
<dbReference type="CDD" id="cd07572">
    <property type="entry name" value="nit"/>
    <property type="match status" value="1"/>
</dbReference>
<dbReference type="Gene3D" id="3.60.110.10">
    <property type="entry name" value="Carbon-nitrogen hydrolase"/>
    <property type="match status" value="1"/>
</dbReference>
<evidence type="ECO:0000256" key="1">
    <source>
        <dbReference type="ARBA" id="ARBA00022801"/>
    </source>
</evidence>
<accession>A0A9P4PR28</accession>
<feature type="region of interest" description="Disordered" evidence="2">
    <location>
        <begin position="1"/>
        <end position="28"/>
    </location>
</feature>
<dbReference type="InterPro" id="IPR003010">
    <property type="entry name" value="C-N_Hydrolase"/>
</dbReference>
<dbReference type="OrthoDB" id="10250282at2759"/>
<feature type="domain" description="CN hydrolase" evidence="3">
    <location>
        <begin position="61"/>
        <end position="321"/>
    </location>
</feature>
<keyword evidence="1" id="KW-0378">Hydrolase</keyword>
<dbReference type="Proteomes" id="UP000799764">
    <property type="component" value="Unassembled WGS sequence"/>
</dbReference>
<proteinExistence type="predicted"/>
<keyword evidence="5" id="KW-1185">Reference proteome</keyword>
<evidence type="ECO:0000259" key="3">
    <source>
        <dbReference type="PROSITE" id="PS50263"/>
    </source>
</evidence>
<dbReference type="PANTHER" id="PTHR23088:SF27">
    <property type="entry name" value="DEAMINATED GLUTATHIONE AMIDASE"/>
    <property type="match status" value="1"/>
</dbReference>
<dbReference type="PROSITE" id="PS50263">
    <property type="entry name" value="CN_HYDROLASE"/>
    <property type="match status" value="1"/>
</dbReference>
<dbReference type="Pfam" id="PF00795">
    <property type="entry name" value="CN_hydrolase"/>
    <property type="match status" value="1"/>
</dbReference>
<dbReference type="InterPro" id="IPR045254">
    <property type="entry name" value="Nit1/2_C-N_Hydrolase"/>
</dbReference>
<feature type="compositionally biased region" description="Polar residues" evidence="2">
    <location>
        <begin position="37"/>
        <end position="46"/>
    </location>
</feature>
<dbReference type="SUPFAM" id="SSF56317">
    <property type="entry name" value="Carbon-nitrogen hydrolase"/>
    <property type="match status" value="1"/>
</dbReference>
<protein>
    <submittedName>
        <fullName evidence="4">Nitrilase</fullName>
    </submittedName>
</protein>
<sequence length="344" mass="37420">MPRSDDQSEQGGLEFHKETPPEEPAFTLSPLRTYTSPQVLHTSTSPPCIRDPPTTTHLLTPPQAIGQIRSTASMTHNLTQCTTLIQRASALGAAALFLPEAADYIASSADETLSLARPLTTSPFVLGLRAAAKKHNLPLSVGIHEPTPSGAKVLNTLLWIDASGTIAHRYTKLHLFDVAIADGPTLQESASVERGVRIEDPVATPLGKVGMLICFDLRFPEVGVALRNRGAQVLVYPSAFTVPTGKAHWEALLRARAIETQSYVVAAAQVGFHNEEETRRSYGHSMVVDPWGRVVAELGGEEDEKGRGLDVGEIALAEIDLEYLEKIRREVPLLRRTDVYPELT</sequence>
<feature type="region of interest" description="Disordered" evidence="2">
    <location>
        <begin position="37"/>
        <end position="56"/>
    </location>
</feature>
<organism evidence="4 5">
    <name type="scientific">Karstenula rhodostoma CBS 690.94</name>
    <dbReference type="NCBI Taxonomy" id="1392251"/>
    <lineage>
        <taxon>Eukaryota</taxon>
        <taxon>Fungi</taxon>
        <taxon>Dikarya</taxon>
        <taxon>Ascomycota</taxon>
        <taxon>Pezizomycotina</taxon>
        <taxon>Dothideomycetes</taxon>
        <taxon>Pleosporomycetidae</taxon>
        <taxon>Pleosporales</taxon>
        <taxon>Massarineae</taxon>
        <taxon>Didymosphaeriaceae</taxon>
        <taxon>Karstenula</taxon>
    </lineage>
</organism>
<evidence type="ECO:0000256" key="2">
    <source>
        <dbReference type="SAM" id="MobiDB-lite"/>
    </source>
</evidence>
<dbReference type="EMBL" id="MU001496">
    <property type="protein sequence ID" value="KAF2447449.1"/>
    <property type="molecule type" value="Genomic_DNA"/>
</dbReference>
<dbReference type="AlphaFoldDB" id="A0A9P4PR28"/>
<evidence type="ECO:0000313" key="4">
    <source>
        <dbReference type="EMBL" id="KAF2447449.1"/>
    </source>
</evidence>